<feature type="domain" description="Glyoxal oxidase N-terminal" evidence="1">
    <location>
        <begin position="99"/>
        <end position="488"/>
    </location>
</feature>
<dbReference type="InterPro" id="IPR015202">
    <property type="entry name" value="GO-like_E_set"/>
</dbReference>
<dbReference type="RefSeq" id="XP_035551048.1">
    <property type="nucleotide sequence ID" value="XM_035695155.1"/>
</dbReference>
<dbReference type="Pfam" id="PF07250">
    <property type="entry name" value="Glyoxal_oxid_N"/>
    <property type="match status" value="1"/>
</dbReference>
<evidence type="ECO:0000313" key="3">
    <source>
        <dbReference type="Proteomes" id="UP000235220"/>
    </source>
</evidence>
<dbReference type="InterPro" id="IPR037293">
    <property type="entry name" value="Gal_Oxidase_central_sf"/>
</dbReference>
<name>A0A6P9F576_JUGRE</name>
<feature type="domain" description="Galactose oxidase-like Early set" evidence="2">
    <location>
        <begin position="497"/>
        <end position="603"/>
    </location>
</feature>
<keyword evidence="3" id="KW-1185">Reference proteome</keyword>
<evidence type="ECO:0000259" key="2">
    <source>
        <dbReference type="Pfam" id="PF09118"/>
    </source>
</evidence>
<dbReference type="FunCoup" id="A0A6P9F576">
    <property type="interactions" value="5"/>
</dbReference>
<dbReference type="InterPro" id="IPR009880">
    <property type="entry name" value="Glyoxal_oxidase_N"/>
</dbReference>
<dbReference type="InterPro" id="IPR014756">
    <property type="entry name" value="Ig_E-set"/>
</dbReference>
<dbReference type="InterPro" id="IPR011043">
    <property type="entry name" value="Gal_Oxase/kelch_b-propeller"/>
</dbReference>
<dbReference type="KEGG" id="jre:108986703"/>
<dbReference type="PANTHER" id="PTHR32208">
    <property type="entry name" value="SECRETED PROTEIN-RELATED"/>
    <property type="match status" value="1"/>
</dbReference>
<dbReference type="AlphaFoldDB" id="A0A6P9F576"/>
<evidence type="ECO:0000259" key="1">
    <source>
        <dbReference type="Pfam" id="PF07250"/>
    </source>
</evidence>
<sequence>MAAASSSTLFMLSLLLVTAQYNSQFLLPQLVFAGGRFHDFNENDNEEKYFGITIPNPLTGESTHFGLPRFAPQVEDHAYKTDYQGLWELVSKDSGANAMHINLLPNNKIIMFDATAFHMSTMKLPNGQCFAYKEEKTGMQNKDCWCHAVEFDIDTAKLRPLKIQWDPWCSSGGLAADGTLVSTGGWLQGTRTVRYMRTCENCDWKEYQTALADARWYATQATLANGDFILVGGRRSYSYEYVPQEGASNQNSIKFPFLDETSDLDENNLYPFVHLSTDGNVFIFANNRSVLLNPKTNAIIKEFPVLDGGARNYPSSGMSALLPIKLEANNDEVIPVEVIVCGGAKPAAYGLAQKGTFLPALDDCNRLEITNPEATWEKEIMPSARVMGDMLNLPNGDLLILNGAKKGTSAWYSADHPNFTPVLYSPDEPADQRFKELEPSTIPRMYHSASAVLPDGRVLVGGSNPNAGYNFKAKYPTEMRIEKFSPPYLDPALAEHRPEIFVQSSENSLTYGQTFSVQFSVNKLLVARKDIKVTMYAPPFTTHGYSMNQRLLELAKLDMDRAFHGAYKIDVMAPPTSAVAPPGYYLLFVVYRGVPSMGMWVQIK</sequence>
<dbReference type="Gramene" id="Jr01_28080_p1">
    <property type="protein sequence ID" value="cds.Jr01_28080_p1"/>
    <property type="gene ID" value="Jr01_28080"/>
</dbReference>
<gene>
    <name evidence="4" type="primary">LOC108986703</name>
</gene>
<dbReference type="SUPFAM" id="SSF50965">
    <property type="entry name" value="Galactose oxidase, central domain"/>
    <property type="match status" value="1"/>
</dbReference>
<organism evidence="3 4">
    <name type="scientific">Juglans regia</name>
    <name type="common">English walnut</name>
    <dbReference type="NCBI Taxonomy" id="51240"/>
    <lineage>
        <taxon>Eukaryota</taxon>
        <taxon>Viridiplantae</taxon>
        <taxon>Streptophyta</taxon>
        <taxon>Embryophyta</taxon>
        <taxon>Tracheophyta</taxon>
        <taxon>Spermatophyta</taxon>
        <taxon>Magnoliopsida</taxon>
        <taxon>eudicotyledons</taxon>
        <taxon>Gunneridae</taxon>
        <taxon>Pentapetalae</taxon>
        <taxon>rosids</taxon>
        <taxon>fabids</taxon>
        <taxon>Fagales</taxon>
        <taxon>Juglandaceae</taxon>
        <taxon>Juglans</taxon>
    </lineage>
</organism>
<dbReference type="SUPFAM" id="SSF81296">
    <property type="entry name" value="E set domains"/>
    <property type="match status" value="1"/>
</dbReference>
<dbReference type="InterPro" id="IPR013783">
    <property type="entry name" value="Ig-like_fold"/>
</dbReference>
<dbReference type="Proteomes" id="UP000235220">
    <property type="component" value="Chromosome 1"/>
</dbReference>
<proteinExistence type="predicted"/>
<dbReference type="CDD" id="cd02851">
    <property type="entry name" value="E_set_GO_C"/>
    <property type="match status" value="1"/>
</dbReference>
<reference evidence="4" key="1">
    <citation type="submission" date="2025-08" db="UniProtKB">
        <authorList>
            <consortium name="RefSeq"/>
        </authorList>
    </citation>
    <scope>IDENTIFICATION</scope>
    <source>
        <tissue evidence="4">Leaves</tissue>
    </source>
</reference>
<dbReference type="PANTHER" id="PTHR32208:SF93">
    <property type="entry name" value="ALDEHYDE OXIDASE GLOX1"/>
    <property type="match status" value="1"/>
</dbReference>
<protein>
    <submittedName>
        <fullName evidence="4">Aldehyde oxidase GLOX1-like</fullName>
    </submittedName>
</protein>
<accession>A0A6P9F576</accession>
<dbReference type="Gene3D" id="2.60.40.10">
    <property type="entry name" value="Immunoglobulins"/>
    <property type="match status" value="1"/>
</dbReference>
<dbReference type="Gene3D" id="2.130.10.80">
    <property type="entry name" value="Galactose oxidase/kelch, beta-propeller"/>
    <property type="match status" value="1"/>
</dbReference>
<dbReference type="OrthoDB" id="2019572at2759"/>
<dbReference type="Pfam" id="PF09118">
    <property type="entry name" value="GO-like_E_set"/>
    <property type="match status" value="1"/>
</dbReference>
<evidence type="ECO:0000313" key="4">
    <source>
        <dbReference type="RefSeq" id="XP_035551048.1"/>
    </source>
</evidence>
<dbReference type="GeneID" id="108986703"/>